<sequence length="464" mass="53548">MLAGKRLYADIFFNHQPLPAYLSALIQWITKPDGIYLLIHQHRMFVVYFSMIADMLLVLRFGLVGFGFAVLYETTKGYVFGERFLAEAMIVYLLVYLLGLIGEVWQKKKLWTGELLVAAVLTWFVVFSREPYVPLGVAMFGYLLWKQWKRRVAKISLVLFVVVSIATIGYHFLPDYFFNLVTVNVSRPAQEGGNIWNILFYPVLLFFGGGWNVFRTVEVTLTILFWVLIALKVLNKNVRWEQIILLFILLTLANVRAVAPGEIYYAAFHHIVWYGLFITSVLLLIGDAWEGRRRLIGALSTMSFIVLTVWATATPASYLHEKVDRHAEFTTNFSQVFTIGGIVQTLSLPQDTLFLDGWDDLIYWHAKLYSPYKYAWYTSSMPQFPVYRIARDAMFADSPPDFYYGQCSRENIFDASALGPHVDDYVRLVTGKYPTCVFVHRLKLPEISDAQWQTAKEIFDIQRP</sequence>
<reference evidence="2 3" key="1">
    <citation type="journal article" date="2015" name="Nature">
        <title>rRNA introns, odd ribosomes, and small enigmatic genomes across a large radiation of phyla.</title>
        <authorList>
            <person name="Brown C.T."/>
            <person name="Hug L.A."/>
            <person name="Thomas B.C."/>
            <person name="Sharon I."/>
            <person name="Castelle C.J."/>
            <person name="Singh A."/>
            <person name="Wilkins M.J."/>
            <person name="Williams K.H."/>
            <person name="Banfield J.F."/>
        </authorList>
    </citation>
    <scope>NUCLEOTIDE SEQUENCE [LARGE SCALE GENOMIC DNA]</scope>
</reference>
<proteinExistence type="predicted"/>
<evidence type="ECO:0000313" key="2">
    <source>
        <dbReference type="EMBL" id="KKU86402.1"/>
    </source>
</evidence>
<feature type="transmembrane region" description="Helical" evidence="1">
    <location>
        <begin position="271"/>
        <end position="289"/>
    </location>
</feature>
<name>A0A0G1TX27_9BACT</name>
<feature type="transmembrane region" description="Helical" evidence="1">
    <location>
        <begin position="296"/>
        <end position="313"/>
    </location>
</feature>
<feature type="transmembrane region" description="Helical" evidence="1">
    <location>
        <begin position="198"/>
        <end position="231"/>
    </location>
</feature>
<dbReference type="AlphaFoldDB" id="A0A0G1TX27"/>
<feature type="transmembrane region" description="Helical" evidence="1">
    <location>
        <begin position="45"/>
        <end position="72"/>
    </location>
</feature>
<protein>
    <recommendedName>
        <fullName evidence="4">Glycosyltransferase RgtA/B/C/D-like domain-containing protein</fullName>
    </recommendedName>
</protein>
<feature type="transmembrane region" description="Helical" evidence="1">
    <location>
        <begin position="157"/>
        <end position="178"/>
    </location>
</feature>
<organism evidence="2 3">
    <name type="scientific">Candidatus Gottesmanbacteria bacterium GW2011_GWA2_47_9</name>
    <dbReference type="NCBI Taxonomy" id="1618445"/>
    <lineage>
        <taxon>Bacteria</taxon>
        <taxon>Candidatus Gottesmaniibacteriota</taxon>
    </lineage>
</organism>
<feature type="transmembrane region" description="Helical" evidence="1">
    <location>
        <begin position="117"/>
        <end position="145"/>
    </location>
</feature>
<gene>
    <name evidence="2" type="ORF">UY16_C0057G0007</name>
</gene>
<feature type="transmembrane region" description="Helical" evidence="1">
    <location>
        <begin position="84"/>
        <end position="105"/>
    </location>
</feature>
<keyword evidence="1" id="KW-1133">Transmembrane helix</keyword>
<dbReference type="Proteomes" id="UP000034739">
    <property type="component" value="Unassembled WGS sequence"/>
</dbReference>
<evidence type="ECO:0008006" key="4">
    <source>
        <dbReference type="Google" id="ProtNLM"/>
    </source>
</evidence>
<feature type="transmembrane region" description="Helical" evidence="1">
    <location>
        <begin position="243"/>
        <end position="259"/>
    </location>
</feature>
<evidence type="ECO:0000256" key="1">
    <source>
        <dbReference type="SAM" id="Phobius"/>
    </source>
</evidence>
<accession>A0A0G1TX27</accession>
<comment type="caution">
    <text evidence="2">The sequence shown here is derived from an EMBL/GenBank/DDBJ whole genome shotgun (WGS) entry which is preliminary data.</text>
</comment>
<keyword evidence="1" id="KW-0812">Transmembrane</keyword>
<keyword evidence="1" id="KW-0472">Membrane</keyword>
<evidence type="ECO:0000313" key="3">
    <source>
        <dbReference type="Proteomes" id="UP000034739"/>
    </source>
</evidence>
<dbReference type="EMBL" id="LCOY01000057">
    <property type="protein sequence ID" value="KKU86402.1"/>
    <property type="molecule type" value="Genomic_DNA"/>
</dbReference>